<dbReference type="AlphaFoldDB" id="A0AA41UBZ9"/>
<protein>
    <submittedName>
        <fullName evidence="2">Uncharacterized protein</fullName>
    </submittedName>
</protein>
<reference evidence="2" key="1">
    <citation type="submission" date="2022-03" db="EMBL/GenBank/DDBJ databases">
        <title>The complete genome sequence of a Methyloterrigena soli.</title>
        <authorList>
            <person name="Zi Z."/>
        </authorList>
    </citation>
    <scope>NUCLEOTIDE SEQUENCE</scope>
    <source>
        <strain evidence="2">M48</strain>
    </source>
</reference>
<organism evidence="2 3">
    <name type="scientific">Paradevosia shaoguanensis</name>
    <dbReference type="NCBI Taxonomy" id="1335043"/>
    <lineage>
        <taxon>Bacteria</taxon>
        <taxon>Pseudomonadati</taxon>
        <taxon>Pseudomonadota</taxon>
        <taxon>Alphaproteobacteria</taxon>
        <taxon>Hyphomicrobiales</taxon>
        <taxon>Devosiaceae</taxon>
        <taxon>Paradevosia</taxon>
    </lineage>
</organism>
<sequence>MSTANATAPNPLERLNDTIEAIHALTWMLHNTIRTGDDFADCASGIHTILTQQERALEGVYNDLHVSQAASAATPAKALRVVEPIGINSVRVTEPDGRMFITTPELAGVASTDTPVIWEEDATATATELRNRFIAEKVKEGVDVKDIAQAVNLRRAAVERIARQLQGEEPETPAEPATKPATGRKAS</sequence>
<dbReference type="Proteomes" id="UP001156140">
    <property type="component" value="Unassembled WGS sequence"/>
</dbReference>
<gene>
    <name evidence="2" type="ORF">ML536_02775</name>
</gene>
<evidence type="ECO:0000313" key="2">
    <source>
        <dbReference type="EMBL" id="MCI0125744.1"/>
    </source>
</evidence>
<dbReference type="RefSeq" id="WP_281734886.1">
    <property type="nucleotide sequence ID" value="NZ_JAKETQ010000001.1"/>
</dbReference>
<comment type="caution">
    <text evidence="2">The sequence shown here is derived from an EMBL/GenBank/DDBJ whole genome shotgun (WGS) entry which is preliminary data.</text>
</comment>
<accession>A0AA41UBZ9</accession>
<feature type="region of interest" description="Disordered" evidence="1">
    <location>
        <begin position="163"/>
        <end position="187"/>
    </location>
</feature>
<proteinExistence type="predicted"/>
<evidence type="ECO:0000256" key="1">
    <source>
        <dbReference type="SAM" id="MobiDB-lite"/>
    </source>
</evidence>
<keyword evidence="3" id="KW-1185">Reference proteome</keyword>
<evidence type="ECO:0000313" key="3">
    <source>
        <dbReference type="Proteomes" id="UP001156140"/>
    </source>
</evidence>
<name>A0AA41UBZ9_9HYPH</name>
<dbReference type="EMBL" id="JALAZD010000001">
    <property type="protein sequence ID" value="MCI0125744.1"/>
    <property type="molecule type" value="Genomic_DNA"/>
</dbReference>